<dbReference type="EC" id="3.2.1.141" evidence="4 13"/>
<dbReference type="SUPFAM" id="SSF81296">
    <property type="entry name" value="E set domains"/>
    <property type="match status" value="1"/>
</dbReference>
<keyword evidence="9 14" id="KW-0326">Glycosidase</keyword>
<feature type="active site" description="Nucleophile" evidence="15">
    <location>
        <position position="259"/>
    </location>
</feature>
<evidence type="ECO:0000256" key="16">
    <source>
        <dbReference type="PIRSR" id="PIRSR006337-2"/>
    </source>
</evidence>
<dbReference type="GO" id="GO:0005737">
    <property type="term" value="C:cytoplasm"/>
    <property type="evidence" value="ECO:0007669"/>
    <property type="project" value="UniProtKB-SubCell"/>
</dbReference>
<evidence type="ECO:0000256" key="7">
    <source>
        <dbReference type="ARBA" id="ARBA00022801"/>
    </source>
</evidence>
<feature type="active site" description="Proton donor" evidence="15">
    <location>
        <position position="296"/>
    </location>
</feature>
<feature type="binding site" evidence="16">
    <location>
        <begin position="321"/>
        <end position="325"/>
    </location>
    <ligand>
        <name>substrate</name>
    </ligand>
</feature>
<evidence type="ECO:0000256" key="15">
    <source>
        <dbReference type="PIRSR" id="PIRSR006337-1"/>
    </source>
</evidence>
<evidence type="ECO:0000256" key="4">
    <source>
        <dbReference type="ARBA" id="ARBA00012268"/>
    </source>
</evidence>
<evidence type="ECO:0000256" key="5">
    <source>
        <dbReference type="ARBA" id="ARBA00015938"/>
    </source>
</evidence>
<evidence type="ECO:0000256" key="13">
    <source>
        <dbReference type="NCBIfam" id="TIGR02402"/>
    </source>
</evidence>
<evidence type="ECO:0000256" key="1">
    <source>
        <dbReference type="ARBA" id="ARBA00004496"/>
    </source>
</evidence>
<comment type="caution">
    <text evidence="19">The sequence shown here is derived from an EMBL/GenBank/DDBJ whole genome shotgun (WGS) entry which is preliminary data.</text>
</comment>
<feature type="binding site" evidence="16">
    <location>
        <begin position="389"/>
        <end position="394"/>
    </location>
    <ligand>
        <name>substrate</name>
    </ligand>
</feature>
<feature type="binding site" evidence="16">
    <location>
        <begin position="257"/>
        <end position="262"/>
    </location>
    <ligand>
        <name>substrate</name>
    </ligand>
</feature>
<comment type="similarity">
    <text evidence="3 14">Belongs to the glycosyl hydrolase 13 family.</text>
</comment>
<evidence type="ECO:0000313" key="20">
    <source>
        <dbReference type="Proteomes" id="UP000769766"/>
    </source>
</evidence>
<protein>
    <recommendedName>
        <fullName evidence="5 13">Malto-oligosyltrehalose trehalohydrolase</fullName>
        <shortName evidence="14">MTHase</shortName>
        <ecNumber evidence="4 13">3.2.1.141</ecNumber>
    </recommendedName>
    <alternativeName>
        <fullName evidence="11 14">4-alpha-D-((1-&gt;4)-alpha-D-glucano)trehalose trehalohydrolase</fullName>
    </alternativeName>
    <alternativeName>
        <fullName evidence="10 14">Maltooligosyl trehalose trehalohydrolase</fullName>
    </alternativeName>
</protein>
<dbReference type="EMBL" id="JACPRF010000403">
    <property type="protein sequence ID" value="MBI2877825.1"/>
    <property type="molecule type" value="Genomic_DNA"/>
</dbReference>
<gene>
    <name evidence="19" type="primary">treZ</name>
    <name evidence="19" type="ORF">HYY20_13200</name>
</gene>
<keyword evidence="7 14" id="KW-0378">Hydrolase</keyword>
<sequence length="609" mass="69535">MRIGAHYLGEGRGEFVLWAPFKKEMALRIVSPEERALPMEEGDRGYWHVVAEGIHPGALYLYRLDGTLERPDPASSCQPQGVHGPSQLVDHGAFPWAEEGWAGIPLPEMILYELHVGTFTPEGTFEAILPRLDALKELGINTLELMPVAQFPGERNWGYDGVYPFAVQDSYGGPEGLKRLVSACHQRGMAVVLDVIFNHLGPEGNYLMDFGPYFIEKYKTPWGQALNFDEAYSDEVRNFFLENALSWFQHYHLDALRLDAIHAIHDMSARPFLEELTEKVETFSHQQGRQFSLMAESDLNDVRVIRPRELGGYGMDLQWNDDFHHALHGLLTGETTGYYLDFGGIGHLVKAFKEGFVYSWQYSAYRKRHHGSSSADRPAHQFVVFSQNHDQTGNRMLGERLSQLVSFEALKLAAGVVLLSPYLPLLFMGEEYGEESPFLYFVSHSDAPLIAGVREGRKEEFQAFRWQGEPPDPQNLETFLQSKLRWEERTQGKHQILLALYRQLIQLRREIPALGNLDKGCLEVSGLEEERLLFLRRWHSESQVFCAMNFHPRERTFHPHLPPGRWKKRMDSSEETWMGPGPSLPEAIADGQAVTLNPLSFVLYEMEES</sequence>
<dbReference type="CDD" id="cd02853">
    <property type="entry name" value="E_set_MTHase_like_N"/>
    <property type="match status" value="1"/>
</dbReference>
<dbReference type="Gene3D" id="3.20.20.80">
    <property type="entry name" value="Glycosidases"/>
    <property type="match status" value="1"/>
</dbReference>
<organism evidence="19 20">
    <name type="scientific">Tectimicrobiota bacterium</name>
    <dbReference type="NCBI Taxonomy" id="2528274"/>
    <lineage>
        <taxon>Bacteria</taxon>
        <taxon>Pseudomonadati</taxon>
        <taxon>Nitrospinota/Tectimicrobiota group</taxon>
        <taxon>Candidatus Tectimicrobiota</taxon>
    </lineage>
</organism>
<evidence type="ECO:0000256" key="14">
    <source>
        <dbReference type="PIRNR" id="PIRNR006337"/>
    </source>
</evidence>
<dbReference type="PIRSF" id="PIRSF006337">
    <property type="entry name" value="Trehalose_TreZ"/>
    <property type="match status" value="1"/>
</dbReference>
<evidence type="ECO:0000256" key="2">
    <source>
        <dbReference type="ARBA" id="ARBA00005199"/>
    </source>
</evidence>
<comment type="pathway">
    <text evidence="2 14">Glycan biosynthesis; trehalose biosynthesis.</text>
</comment>
<dbReference type="GO" id="GO:0033942">
    <property type="term" value="F:4-alpha-D-(1-&gt;4)-alpha-D-glucanotrehalose trehalohydrolase activity"/>
    <property type="evidence" value="ECO:0007669"/>
    <property type="project" value="UniProtKB-EC"/>
</dbReference>
<comment type="catalytic activity">
    <reaction evidence="12 14">
        <text>hydrolysis of (1-&gt;4)-alpha-D-glucosidic linkage in 4-alpha-D-[(1-&gt;4)-alpha-D-glucanosyl]n trehalose to yield trehalose and (1-&gt;4)-alpha-D-glucan.</text>
        <dbReference type="EC" id="3.2.1.141"/>
    </reaction>
</comment>
<dbReference type="Pfam" id="PF00128">
    <property type="entry name" value="Alpha-amylase"/>
    <property type="match status" value="1"/>
</dbReference>
<evidence type="ECO:0000256" key="10">
    <source>
        <dbReference type="ARBA" id="ARBA00032057"/>
    </source>
</evidence>
<keyword evidence="6" id="KW-0963">Cytoplasm</keyword>
<accession>A0A932G219</accession>
<evidence type="ECO:0000256" key="9">
    <source>
        <dbReference type="ARBA" id="ARBA00023295"/>
    </source>
</evidence>
<dbReference type="Gene3D" id="2.60.40.10">
    <property type="entry name" value="Immunoglobulins"/>
    <property type="match status" value="1"/>
</dbReference>
<dbReference type="Proteomes" id="UP000769766">
    <property type="component" value="Unassembled WGS sequence"/>
</dbReference>
<evidence type="ECO:0000256" key="11">
    <source>
        <dbReference type="ARBA" id="ARBA00033284"/>
    </source>
</evidence>
<evidence type="ECO:0000256" key="3">
    <source>
        <dbReference type="ARBA" id="ARBA00008061"/>
    </source>
</evidence>
<dbReference type="InterPro" id="IPR014756">
    <property type="entry name" value="Ig_E-set"/>
</dbReference>
<dbReference type="CDD" id="cd11325">
    <property type="entry name" value="AmyAc_GTHase"/>
    <property type="match status" value="1"/>
</dbReference>
<name>A0A932G219_UNCTE</name>
<dbReference type="InterPro" id="IPR017853">
    <property type="entry name" value="GH"/>
</dbReference>
<feature type="site" description="Transition state stabilizer" evidence="17">
    <location>
        <position position="390"/>
    </location>
</feature>
<dbReference type="AlphaFoldDB" id="A0A932G219"/>
<dbReference type="InterPro" id="IPR012768">
    <property type="entry name" value="Trehalose_TreZ"/>
</dbReference>
<evidence type="ECO:0000256" key="17">
    <source>
        <dbReference type="PIRSR" id="PIRSR006337-3"/>
    </source>
</evidence>
<evidence type="ECO:0000256" key="8">
    <source>
        <dbReference type="ARBA" id="ARBA00023277"/>
    </source>
</evidence>
<evidence type="ECO:0000256" key="12">
    <source>
        <dbReference type="ARBA" id="ARBA00034013"/>
    </source>
</evidence>
<evidence type="ECO:0000313" key="19">
    <source>
        <dbReference type="EMBL" id="MBI2877825.1"/>
    </source>
</evidence>
<dbReference type="SMART" id="SM00642">
    <property type="entry name" value="Aamy"/>
    <property type="match status" value="1"/>
</dbReference>
<dbReference type="SUPFAM" id="SSF51445">
    <property type="entry name" value="(Trans)glycosidases"/>
    <property type="match status" value="1"/>
</dbReference>
<dbReference type="InterPro" id="IPR013783">
    <property type="entry name" value="Ig-like_fold"/>
</dbReference>
<dbReference type="InterPro" id="IPR044901">
    <property type="entry name" value="Trehalose_TreZ_E-set_sf"/>
</dbReference>
<feature type="domain" description="Glycosyl hydrolase family 13 catalytic" evidence="18">
    <location>
        <begin position="113"/>
        <end position="465"/>
    </location>
</feature>
<dbReference type="NCBIfam" id="TIGR02402">
    <property type="entry name" value="trehalose_TreZ"/>
    <property type="match status" value="1"/>
</dbReference>
<evidence type="ECO:0000256" key="6">
    <source>
        <dbReference type="ARBA" id="ARBA00022490"/>
    </source>
</evidence>
<dbReference type="PANTHER" id="PTHR43651">
    <property type="entry name" value="1,4-ALPHA-GLUCAN-BRANCHING ENZYME"/>
    <property type="match status" value="1"/>
</dbReference>
<dbReference type="Gene3D" id="1.10.10.760">
    <property type="entry name" value="E-set domains of sugar-utilizing enzymes"/>
    <property type="match status" value="1"/>
</dbReference>
<dbReference type="GO" id="GO:0005992">
    <property type="term" value="P:trehalose biosynthetic process"/>
    <property type="evidence" value="ECO:0007669"/>
    <property type="project" value="UniProtKB-UniRule"/>
</dbReference>
<reference evidence="19" key="1">
    <citation type="submission" date="2020-07" db="EMBL/GenBank/DDBJ databases">
        <title>Huge and variable diversity of episymbiotic CPR bacteria and DPANN archaea in groundwater ecosystems.</title>
        <authorList>
            <person name="He C.Y."/>
            <person name="Keren R."/>
            <person name="Whittaker M."/>
            <person name="Farag I.F."/>
            <person name="Doudna J."/>
            <person name="Cate J.H.D."/>
            <person name="Banfield J.F."/>
        </authorList>
    </citation>
    <scope>NUCLEOTIDE SEQUENCE</scope>
    <source>
        <strain evidence="19">NC_groundwater_672_Ag_B-0.1um_62_36</strain>
    </source>
</reference>
<keyword evidence="8" id="KW-0119">Carbohydrate metabolism</keyword>
<evidence type="ECO:0000259" key="18">
    <source>
        <dbReference type="SMART" id="SM00642"/>
    </source>
</evidence>
<dbReference type="InterPro" id="IPR006047">
    <property type="entry name" value="GH13_cat_dom"/>
</dbReference>
<proteinExistence type="inferred from homology"/>
<dbReference type="PANTHER" id="PTHR43651:SF11">
    <property type="entry name" value="MALTO-OLIGOSYLTREHALOSE TREHALOHYDROLASE"/>
    <property type="match status" value="1"/>
</dbReference>
<comment type="subcellular location">
    <subcellularLocation>
        <location evidence="1 15">Cytoplasm</location>
    </subcellularLocation>
</comment>